<evidence type="ECO:0000313" key="2">
    <source>
        <dbReference type="EMBL" id="OYD17368.1"/>
    </source>
</evidence>
<reference evidence="2 3" key="1">
    <citation type="submission" date="2017-07" db="EMBL/GenBank/DDBJ databases">
        <title>Recovery of genomes from metagenomes via a dereplication, aggregation, and scoring strategy.</title>
        <authorList>
            <person name="Sieber C.M."/>
            <person name="Probst A.J."/>
            <person name="Sharrar A."/>
            <person name="Thomas B.C."/>
            <person name="Hess M."/>
            <person name="Tringe S.G."/>
            <person name="Banfield J.F."/>
        </authorList>
    </citation>
    <scope>NUCLEOTIDE SEQUENCE [LARGE SCALE GENOMIC DNA]</scope>
    <source>
        <strain evidence="2">JGI_Cruoil_03_51_56</strain>
    </source>
</reference>
<dbReference type="AlphaFoldDB" id="A0A235BYE6"/>
<evidence type="ECO:0000256" key="1">
    <source>
        <dbReference type="SAM" id="Phobius"/>
    </source>
</evidence>
<dbReference type="EMBL" id="NOZP01000007">
    <property type="protein sequence ID" value="OYD17368.1"/>
    <property type="molecule type" value="Genomic_DNA"/>
</dbReference>
<proteinExistence type="predicted"/>
<sequence length="281" mass="30430">MKIGEILGKIDRRIVFGFMAIVVIVPFFFPLNVTGKVAPPSQQLFDAVEEIQPDSKPLLISIDFDPQSMPELYPMLKAILRHAFSRNVRVCMMALWVTGVGLGEAALNEVAPEYGKVHGKDYVYLGWKPGFAAVVLGMGKSIPETFPTDQYGTPLESIPMMRGVKNFRDIPYAISISAGDPGALTLWIPYVQSRFGQKLGTGMTAVSAADAYPYLQSGQLTGLLGGMKGAAEYEHLVAEAGYSEASKPATQAMDSQSMAHLAIILLIVLGNIGFILTKGRK</sequence>
<gene>
    <name evidence="2" type="ORF">CH330_00345</name>
</gene>
<accession>A0A235BYE6</accession>
<evidence type="ECO:0000313" key="3">
    <source>
        <dbReference type="Proteomes" id="UP000215559"/>
    </source>
</evidence>
<keyword evidence="1" id="KW-0812">Transmembrane</keyword>
<keyword evidence="1" id="KW-1133">Transmembrane helix</keyword>
<keyword evidence="1" id="KW-0472">Membrane</keyword>
<dbReference type="Proteomes" id="UP000215559">
    <property type="component" value="Unassembled WGS sequence"/>
</dbReference>
<feature type="transmembrane region" description="Helical" evidence="1">
    <location>
        <begin position="12"/>
        <end position="31"/>
    </location>
</feature>
<protein>
    <submittedName>
        <fullName evidence="2">Uncharacterized protein</fullName>
    </submittedName>
</protein>
<comment type="caution">
    <text evidence="2">The sequence shown here is derived from an EMBL/GenBank/DDBJ whole genome shotgun (WGS) entry which is preliminary data.</text>
</comment>
<name>A0A235BYE6_UNCW3</name>
<feature type="transmembrane region" description="Helical" evidence="1">
    <location>
        <begin position="258"/>
        <end position="277"/>
    </location>
</feature>
<organism evidence="2 3">
    <name type="scientific">candidate division WOR-3 bacterium JGI_Cruoil_03_51_56</name>
    <dbReference type="NCBI Taxonomy" id="1973747"/>
    <lineage>
        <taxon>Bacteria</taxon>
        <taxon>Bacteria division WOR-3</taxon>
    </lineage>
</organism>